<proteinExistence type="predicted"/>
<protein>
    <submittedName>
        <fullName evidence="2">Uncharacterized protein</fullName>
    </submittedName>
</protein>
<dbReference type="AlphaFoldDB" id="A0A915J006"/>
<reference evidence="2" key="1">
    <citation type="submission" date="2022-11" db="UniProtKB">
        <authorList>
            <consortium name="WormBaseParasite"/>
        </authorList>
    </citation>
    <scope>IDENTIFICATION</scope>
</reference>
<sequence>MSDKEAKYEENVITSTIAHLESPN</sequence>
<dbReference type="WBParaSite" id="nRc.2.0.1.t19710-RA">
    <property type="protein sequence ID" value="nRc.2.0.1.t19710-RA"/>
    <property type="gene ID" value="nRc.2.0.1.g19710"/>
</dbReference>
<evidence type="ECO:0000313" key="1">
    <source>
        <dbReference type="Proteomes" id="UP000887565"/>
    </source>
</evidence>
<keyword evidence="1" id="KW-1185">Reference proteome</keyword>
<organism evidence="1 2">
    <name type="scientific">Romanomermis culicivorax</name>
    <name type="common">Nematode worm</name>
    <dbReference type="NCBI Taxonomy" id="13658"/>
    <lineage>
        <taxon>Eukaryota</taxon>
        <taxon>Metazoa</taxon>
        <taxon>Ecdysozoa</taxon>
        <taxon>Nematoda</taxon>
        <taxon>Enoplea</taxon>
        <taxon>Dorylaimia</taxon>
        <taxon>Mermithida</taxon>
        <taxon>Mermithoidea</taxon>
        <taxon>Mermithidae</taxon>
        <taxon>Romanomermis</taxon>
    </lineage>
</organism>
<name>A0A915J006_ROMCU</name>
<dbReference type="Proteomes" id="UP000887565">
    <property type="component" value="Unplaced"/>
</dbReference>
<accession>A0A915J006</accession>
<evidence type="ECO:0000313" key="2">
    <source>
        <dbReference type="WBParaSite" id="nRc.2.0.1.t19710-RA"/>
    </source>
</evidence>